<name>A0ABR3EQQ4_9AGAR</name>
<proteinExistence type="predicted"/>
<organism evidence="8 9">
    <name type="scientific">Marasmius crinis-equi</name>
    <dbReference type="NCBI Taxonomy" id="585013"/>
    <lineage>
        <taxon>Eukaryota</taxon>
        <taxon>Fungi</taxon>
        <taxon>Dikarya</taxon>
        <taxon>Basidiomycota</taxon>
        <taxon>Agaricomycotina</taxon>
        <taxon>Agaricomycetes</taxon>
        <taxon>Agaricomycetidae</taxon>
        <taxon>Agaricales</taxon>
        <taxon>Marasmiineae</taxon>
        <taxon>Marasmiaceae</taxon>
        <taxon>Marasmius</taxon>
    </lineage>
</organism>
<dbReference type="PROSITE" id="PS51397">
    <property type="entry name" value="WLM"/>
    <property type="match status" value="1"/>
</dbReference>
<evidence type="ECO:0000259" key="6">
    <source>
        <dbReference type="PROSITE" id="PS50199"/>
    </source>
</evidence>
<dbReference type="PANTHER" id="PTHR46622:SF1">
    <property type="entry name" value="DNA-DEPENDENT METALLOPROTEASE WSS1"/>
    <property type="match status" value="1"/>
</dbReference>
<feature type="region of interest" description="Disordered" evidence="5">
    <location>
        <begin position="152"/>
        <end position="245"/>
    </location>
</feature>
<keyword evidence="3" id="KW-0862">Zinc</keyword>
<protein>
    <recommendedName>
        <fullName evidence="10">WLM-domain-containing protein</fullName>
    </recommendedName>
</protein>
<dbReference type="InterPro" id="IPR053000">
    <property type="entry name" value="WSS1-like_metalloprotease"/>
</dbReference>
<feature type="compositionally biased region" description="Basic residues" evidence="5">
    <location>
        <begin position="176"/>
        <end position="185"/>
    </location>
</feature>
<dbReference type="Gene3D" id="4.10.1060.10">
    <property type="entry name" value="Zinc finger, RanBP2-type"/>
    <property type="match status" value="1"/>
</dbReference>
<keyword evidence="9" id="KW-1185">Reference proteome</keyword>
<evidence type="ECO:0000256" key="1">
    <source>
        <dbReference type="ARBA" id="ARBA00022723"/>
    </source>
</evidence>
<sequence>MVHLRLNESETNPNVHINFITALPAHDPEDQENARQFLRALAAQVRPVMKAHGFVINSLEEYEHNSVFAGRNWNNGETVELVLRRPGGTFLPTSWLMSTLCHELAHIKHMNHGTAFQALWRRLRNEVRELQIKGYYGDGYWSSGRRLADSAAISGDGNDPGELPEYMCGGAQNRSRPTKRRKSRRPRETVPSNHTGRQTAKKRKPGSRVTSKYAFIGDGATLSDNAGSGHGTGKGKRANSNRARQERALAAERRLNMSEKNEQASTSELRLCQLESDDETSDGDIEFVEETDTDRRRALLDSGLDSSNKATWTDFDDDFIFVGNSHTGVIPVSEEASEINPGSSSVINMNGKRKADNNDNSSRAAQPAKVAKLNERNFDERTSTSTGLRGVVQGEIRVRRQDTLGMQPGKGSILGAVPTPTPKGEPPDKSTDLRHQTRVHEPKAPREGTTTWSCLVCTLQNKAIHLACSACGTTRGEERWHAPMAQAMS</sequence>
<dbReference type="PANTHER" id="PTHR46622">
    <property type="entry name" value="DNA-DEPENDENT METALLOPROTEASE WSS1"/>
    <property type="match status" value="1"/>
</dbReference>
<dbReference type="Gene3D" id="3.30.2010.10">
    <property type="entry name" value="Metalloproteases ('zincins'), catalytic domain"/>
    <property type="match status" value="1"/>
</dbReference>
<dbReference type="InterPro" id="IPR013536">
    <property type="entry name" value="WLM_dom"/>
</dbReference>
<dbReference type="PROSITE" id="PS01358">
    <property type="entry name" value="ZF_RANBP2_1"/>
    <property type="match status" value="1"/>
</dbReference>
<accession>A0ABR3EQQ4</accession>
<reference evidence="8 9" key="1">
    <citation type="submission" date="2024-02" db="EMBL/GenBank/DDBJ databases">
        <title>A draft genome for the cacao thread blight pathogen Marasmius crinis-equi.</title>
        <authorList>
            <person name="Cohen S.P."/>
            <person name="Baruah I.K."/>
            <person name="Amoako-Attah I."/>
            <person name="Bukari Y."/>
            <person name="Meinhardt L.W."/>
            <person name="Bailey B.A."/>
        </authorList>
    </citation>
    <scope>NUCLEOTIDE SEQUENCE [LARGE SCALE GENOMIC DNA]</scope>
    <source>
        <strain evidence="8 9">GH-76</strain>
    </source>
</reference>
<evidence type="ECO:0000256" key="2">
    <source>
        <dbReference type="ARBA" id="ARBA00022771"/>
    </source>
</evidence>
<evidence type="ECO:0000313" key="8">
    <source>
        <dbReference type="EMBL" id="KAL0565205.1"/>
    </source>
</evidence>
<feature type="domain" description="RanBP2-type" evidence="6">
    <location>
        <begin position="446"/>
        <end position="477"/>
    </location>
</feature>
<feature type="compositionally biased region" description="Basic and acidic residues" evidence="5">
    <location>
        <begin position="425"/>
        <end position="446"/>
    </location>
</feature>
<dbReference type="Proteomes" id="UP001465976">
    <property type="component" value="Unassembled WGS sequence"/>
</dbReference>
<evidence type="ECO:0000256" key="5">
    <source>
        <dbReference type="SAM" id="MobiDB-lite"/>
    </source>
</evidence>
<evidence type="ECO:0008006" key="10">
    <source>
        <dbReference type="Google" id="ProtNLM"/>
    </source>
</evidence>
<dbReference type="SUPFAM" id="SSF90209">
    <property type="entry name" value="Ran binding protein zinc finger-like"/>
    <property type="match status" value="1"/>
</dbReference>
<dbReference type="InterPro" id="IPR036443">
    <property type="entry name" value="Znf_RanBP2_sf"/>
</dbReference>
<feature type="region of interest" description="Disordered" evidence="5">
    <location>
        <begin position="405"/>
        <end position="447"/>
    </location>
</feature>
<dbReference type="PROSITE" id="PS50199">
    <property type="entry name" value="ZF_RANBP2_2"/>
    <property type="match status" value="1"/>
</dbReference>
<gene>
    <name evidence="8" type="ORF">V5O48_016821</name>
</gene>
<evidence type="ECO:0000256" key="4">
    <source>
        <dbReference type="PROSITE-ProRule" id="PRU00322"/>
    </source>
</evidence>
<evidence type="ECO:0000313" key="9">
    <source>
        <dbReference type="Proteomes" id="UP001465976"/>
    </source>
</evidence>
<keyword evidence="1" id="KW-0479">Metal-binding</keyword>
<dbReference type="InterPro" id="IPR001876">
    <property type="entry name" value="Znf_RanBP2"/>
</dbReference>
<evidence type="ECO:0000259" key="7">
    <source>
        <dbReference type="PROSITE" id="PS51397"/>
    </source>
</evidence>
<dbReference type="Pfam" id="PF08325">
    <property type="entry name" value="WLM"/>
    <property type="match status" value="1"/>
</dbReference>
<evidence type="ECO:0000256" key="3">
    <source>
        <dbReference type="ARBA" id="ARBA00022833"/>
    </source>
</evidence>
<feature type="domain" description="WLM" evidence="7">
    <location>
        <begin position="8"/>
        <end position="256"/>
    </location>
</feature>
<feature type="region of interest" description="Disordered" evidence="5">
    <location>
        <begin position="339"/>
        <end position="370"/>
    </location>
</feature>
<keyword evidence="2 4" id="KW-0863">Zinc-finger</keyword>
<comment type="caution">
    <text evidence="8">The sequence shown here is derived from an EMBL/GenBank/DDBJ whole genome shotgun (WGS) entry which is preliminary data.</text>
</comment>
<dbReference type="EMBL" id="JBAHYK010002371">
    <property type="protein sequence ID" value="KAL0565205.1"/>
    <property type="molecule type" value="Genomic_DNA"/>
</dbReference>